<dbReference type="Gene3D" id="3.40.1190.10">
    <property type="entry name" value="Mur-like, catalytic domain"/>
    <property type="match status" value="1"/>
</dbReference>
<dbReference type="EMBL" id="BARS01043497">
    <property type="protein sequence ID" value="GAG40102.1"/>
    <property type="molecule type" value="Genomic_DNA"/>
</dbReference>
<protein>
    <recommendedName>
        <fullName evidence="4">Mur ligase C-terminal domain-containing protein</fullName>
    </recommendedName>
</protein>
<dbReference type="PANTHER" id="PTHR43024">
    <property type="entry name" value="UDP-N-ACETYLMURAMOYL-TRIPEPTIDE--D-ALANYL-D-ALANINE LIGASE"/>
    <property type="match status" value="1"/>
</dbReference>
<dbReference type="GO" id="GO:0005524">
    <property type="term" value="F:ATP binding"/>
    <property type="evidence" value="ECO:0007669"/>
    <property type="project" value="UniProtKB-KW"/>
</dbReference>
<evidence type="ECO:0000259" key="4">
    <source>
        <dbReference type="Pfam" id="PF02875"/>
    </source>
</evidence>
<dbReference type="InterPro" id="IPR036565">
    <property type="entry name" value="Mur-like_cat_sf"/>
</dbReference>
<dbReference type="InterPro" id="IPR036615">
    <property type="entry name" value="Mur_ligase_C_dom_sf"/>
</dbReference>
<evidence type="ECO:0000256" key="2">
    <source>
        <dbReference type="ARBA" id="ARBA00022741"/>
    </source>
</evidence>
<comment type="caution">
    <text evidence="5">The sequence shown here is derived from an EMBL/GenBank/DDBJ whole genome shotgun (WGS) entry which is preliminary data.</text>
</comment>
<organism evidence="5">
    <name type="scientific">marine sediment metagenome</name>
    <dbReference type="NCBI Taxonomy" id="412755"/>
    <lineage>
        <taxon>unclassified sequences</taxon>
        <taxon>metagenomes</taxon>
        <taxon>ecological metagenomes</taxon>
    </lineage>
</organism>
<dbReference type="GO" id="GO:0016881">
    <property type="term" value="F:acid-amino acid ligase activity"/>
    <property type="evidence" value="ECO:0007669"/>
    <property type="project" value="InterPro"/>
</dbReference>
<proteinExistence type="predicted"/>
<feature type="domain" description="Mur ligase C-terminal" evidence="4">
    <location>
        <begin position="36"/>
        <end position="162"/>
    </location>
</feature>
<gene>
    <name evidence="5" type="ORF">S01H1_65843</name>
</gene>
<dbReference type="Gene3D" id="3.90.190.20">
    <property type="entry name" value="Mur ligase, C-terminal domain"/>
    <property type="match status" value="1"/>
</dbReference>
<dbReference type="AlphaFoldDB" id="X0XY32"/>
<evidence type="ECO:0000256" key="1">
    <source>
        <dbReference type="ARBA" id="ARBA00022598"/>
    </source>
</evidence>
<name>X0XY32_9ZZZZ</name>
<evidence type="ECO:0000313" key="5">
    <source>
        <dbReference type="EMBL" id="GAG40102.1"/>
    </source>
</evidence>
<accession>X0XY32</accession>
<dbReference type="SUPFAM" id="SSF53244">
    <property type="entry name" value="MurD-like peptide ligases, peptide-binding domain"/>
    <property type="match status" value="1"/>
</dbReference>
<dbReference type="InterPro" id="IPR051046">
    <property type="entry name" value="MurCDEF_CellWall_CoF430Synth"/>
</dbReference>
<dbReference type="Pfam" id="PF02875">
    <property type="entry name" value="Mur_ligase_C"/>
    <property type="match status" value="1"/>
</dbReference>
<keyword evidence="1" id="KW-0436">Ligase</keyword>
<evidence type="ECO:0000256" key="3">
    <source>
        <dbReference type="ARBA" id="ARBA00022840"/>
    </source>
</evidence>
<reference evidence="5" key="1">
    <citation type="journal article" date="2014" name="Front. Microbiol.">
        <title>High frequency of phylogenetically diverse reductive dehalogenase-homologous genes in deep subseafloor sedimentary metagenomes.</title>
        <authorList>
            <person name="Kawai M."/>
            <person name="Futagami T."/>
            <person name="Toyoda A."/>
            <person name="Takaki Y."/>
            <person name="Nishi S."/>
            <person name="Hori S."/>
            <person name="Arai W."/>
            <person name="Tsubouchi T."/>
            <person name="Morono Y."/>
            <person name="Uchiyama I."/>
            <person name="Ito T."/>
            <person name="Fujiyama A."/>
            <person name="Inagaki F."/>
            <person name="Takami H."/>
        </authorList>
    </citation>
    <scope>NUCLEOTIDE SEQUENCE</scope>
    <source>
        <strain evidence="5">Expedition CK06-06</strain>
    </source>
</reference>
<dbReference type="PANTHER" id="PTHR43024:SF1">
    <property type="entry name" value="UDP-N-ACETYLMURAMOYL-TRIPEPTIDE--D-ALANYL-D-ALANINE LIGASE"/>
    <property type="match status" value="1"/>
</dbReference>
<sequence>QFMVINALAAAAVGHLLGLSATEIKVGLETFEPAWGRMNILETAGGIHVIDDTYNANPDSMKAAITTLRSLRANNQSVFVAGDMLELGAQAESLHRQVGAWAATADINKLLVTGDYADAVAAGAKDAGMKSENIFTGSQEKILNILKGSLNPGDWVLVKGSRGARMETIVEGLKEWAGMKQD</sequence>
<keyword evidence="2" id="KW-0547">Nucleotide-binding</keyword>
<keyword evidence="3" id="KW-0067">ATP-binding</keyword>
<dbReference type="InterPro" id="IPR004101">
    <property type="entry name" value="Mur_ligase_C"/>
</dbReference>
<feature type="non-terminal residue" evidence="5">
    <location>
        <position position="1"/>
    </location>
</feature>